<proteinExistence type="predicted"/>
<dbReference type="Proteomes" id="UP000612808">
    <property type="component" value="Unassembled WGS sequence"/>
</dbReference>
<protein>
    <submittedName>
        <fullName evidence="2">Uncharacterized protein</fullName>
    </submittedName>
</protein>
<reference evidence="2" key="1">
    <citation type="submission" date="2021-01" db="EMBL/GenBank/DDBJ databases">
        <title>Whole genome shotgun sequence of Actinocatenispora rupis NBRC 107355.</title>
        <authorList>
            <person name="Komaki H."/>
            <person name="Tamura T."/>
        </authorList>
    </citation>
    <scope>NUCLEOTIDE SEQUENCE</scope>
    <source>
        <strain evidence="2">NBRC 107355</strain>
    </source>
</reference>
<evidence type="ECO:0000256" key="1">
    <source>
        <dbReference type="SAM" id="MobiDB-lite"/>
    </source>
</evidence>
<dbReference type="EMBL" id="BOMB01000040">
    <property type="protein sequence ID" value="GID15294.1"/>
    <property type="molecule type" value="Genomic_DNA"/>
</dbReference>
<dbReference type="AlphaFoldDB" id="A0A8J3JEM1"/>
<name>A0A8J3JEM1_9ACTN</name>
<feature type="region of interest" description="Disordered" evidence="1">
    <location>
        <begin position="24"/>
        <end position="47"/>
    </location>
</feature>
<dbReference type="RefSeq" id="WP_203663529.1">
    <property type="nucleotide sequence ID" value="NZ_BAAAZM010000005.1"/>
</dbReference>
<evidence type="ECO:0000313" key="3">
    <source>
        <dbReference type="Proteomes" id="UP000612808"/>
    </source>
</evidence>
<comment type="caution">
    <text evidence="2">The sequence shown here is derived from an EMBL/GenBank/DDBJ whole genome shotgun (WGS) entry which is preliminary data.</text>
</comment>
<accession>A0A8J3JEM1</accession>
<keyword evidence="3" id="KW-1185">Reference proteome</keyword>
<feature type="region of interest" description="Disordered" evidence="1">
    <location>
        <begin position="268"/>
        <end position="288"/>
    </location>
</feature>
<dbReference type="Gene3D" id="2.30.320.10">
    <property type="entry name" value="YwqG-like"/>
    <property type="match status" value="1"/>
</dbReference>
<organism evidence="2 3">
    <name type="scientific">Actinocatenispora rupis</name>
    <dbReference type="NCBI Taxonomy" id="519421"/>
    <lineage>
        <taxon>Bacteria</taxon>
        <taxon>Bacillati</taxon>
        <taxon>Actinomycetota</taxon>
        <taxon>Actinomycetes</taxon>
        <taxon>Micromonosporales</taxon>
        <taxon>Micromonosporaceae</taxon>
        <taxon>Actinocatenispora</taxon>
    </lineage>
</organism>
<gene>
    <name evidence="2" type="ORF">Aru02nite_61830</name>
</gene>
<sequence length="321" mass="35564">MVRTTPPRPTDVLALVPELARQERTATRLHPRPGAPMAADSSVGGPMRWPADEPWPTCRSRQHDAYALVRPDEERRRRAVVAAAWGRDYTTEEQAYLRGIWEARQRERPVVGRDPVPLLPVAQLYARDVPDLPCPPGTDLLQVLWCPLDHPDEELPAVLLRWRDSAAVTDLLAAPPEPELLAADYLPNPCVVHPERITEYPSLSDAPAAAEERIRTWDVDDQIRYQYDLSVAPGWKVGGWAAPWTFRDASPVVCACGATGEPLLTVDSTEWDGGTGSWRPTEDDDATDHADAVGVTIGRAYTMQVYRCPADPGHPAIPVMQ</sequence>
<evidence type="ECO:0000313" key="2">
    <source>
        <dbReference type="EMBL" id="GID15294.1"/>
    </source>
</evidence>